<dbReference type="InParanoid" id="A0A0C3H9H2"/>
<dbReference type="Gene3D" id="3.90.180.10">
    <property type="entry name" value="Medium-chain alcohol dehydrogenases, catalytic domain"/>
    <property type="match status" value="1"/>
</dbReference>
<dbReference type="Pfam" id="PF00107">
    <property type="entry name" value="ADH_zinc_N"/>
    <property type="match status" value="1"/>
</dbReference>
<dbReference type="SUPFAM" id="SSF50129">
    <property type="entry name" value="GroES-like"/>
    <property type="match status" value="1"/>
</dbReference>
<dbReference type="PANTHER" id="PTHR43482">
    <property type="entry name" value="PROTEIN AST1-RELATED"/>
    <property type="match status" value="1"/>
</dbReference>
<sequence length="323" mass="34469">MLALQVSKFSSTSEDIPSKPSLNVISLPIPSPAPGSLLLKIHASLINPSDAANATGYFPYTTFPRVVGRDFAGTVVSGPAHLLDQRVFGTSGREFSFTQDGAHAEYCVLPEEDVVVIPENLSFIQAATIGVSFTTAWIAVERARVTAEDTVLVIGAYGAVGTAVCQIASARGARVITAARRDTADVNLLADPNMEGVKALTVGEGPSVVVDTVGDVDIMRHGLDILAKRGRLSYISAPKNLDAQFSFNMKAVYRAEKEIIGCNSLNYTMKEMADVLRKLAPGFAKGEYRTLEGKIAKVKLGQEALDAYRAIRAGKSGKFMICP</sequence>
<dbReference type="Proteomes" id="UP000054321">
    <property type="component" value="Unassembled WGS sequence"/>
</dbReference>
<accession>A0A0C3H9H2</accession>
<dbReference type="HOGENOM" id="CLU_026673_3_1_1"/>
<dbReference type="SUPFAM" id="SSF51735">
    <property type="entry name" value="NAD(P)-binding Rossmann-fold domains"/>
    <property type="match status" value="1"/>
</dbReference>
<dbReference type="OrthoDB" id="3509362at2759"/>
<reference evidence="2 3" key="1">
    <citation type="submission" date="2014-04" db="EMBL/GenBank/DDBJ databases">
        <authorList>
            <consortium name="DOE Joint Genome Institute"/>
            <person name="Kuo A."/>
            <person name="Martino E."/>
            <person name="Perotto S."/>
            <person name="Kohler A."/>
            <person name="Nagy L.G."/>
            <person name="Floudas D."/>
            <person name="Copeland A."/>
            <person name="Barry K.W."/>
            <person name="Cichocki N."/>
            <person name="Veneault-Fourrey C."/>
            <person name="LaButti K."/>
            <person name="Lindquist E.A."/>
            <person name="Lipzen A."/>
            <person name="Lundell T."/>
            <person name="Morin E."/>
            <person name="Murat C."/>
            <person name="Sun H."/>
            <person name="Tunlid A."/>
            <person name="Henrissat B."/>
            <person name="Grigoriev I.V."/>
            <person name="Hibbett D.S."/>
            <person name="Martin F."/>
            <person name="Nordberg H.P."/>
            <person name="Cantor M.N."/>
            <person name="Hua S.X."/>
        </authorList>
    </citation>
    <scope>NUCLEOTIDE SEQUENCE [LARGE SCALE GENOMIC DNA]</scope>
    <source>
        <strain evidence="2 3">Zn</strain>
    </source>
</reference>
<keyword evidence="3" id="KW-1185">Reference proteome</keyword>
<dbReference type="Pfam" id="PF08240">
    <property type="entry name" value="ADH_N"/>
    <property type="match status" value="1"/>
</dbReference>
<dbReference type="InterPro" id="IPR052585">
    <property type="entry name" value="Lipid_raft_assoc_Zn_ADH"/>
</dbReference>
<proteinExistence type="predicted"/>
<dbReference type="AlphaFoldDB" id="A0A0C3H9H2"/>
<dbReference type="EMBL" id="KN832879">
    <property type="protein sequence ID" value="KIM99016.1"/>
    <property type="molecule type" value="Genomic_DNA"/>
</dbReference>
<gene>
    <name evidence="2" type="ORF">OIDMADRAFT_127209</name>
</gene>
<dbReference type="SMART" id="SM00829">
    <property type="entry name" value="PKS_ER"/>
    <property type="match status" value="1"/>
</dbReference>
<evidence type="ECO:0000313" key="3">
    <source>
        <dbReference type="Proteomes" id="UP000054321"/>
    </source>
</evidence>
<evidence type="ECO:0000313" key="2">
    <source>
        <dbReference type="EMBL" id="KIM99016.1"/>
    </source>
</evidence>
<protein>
    <recommendedName>
        <fullName evidence="1">Enoyl reductase (ER) domain-containing protein</fullName>
    </recommendedName>
</protein>
<dbReference type="InterPro" id="IPR011032">
    <property type="entry name" value="GroES-like_sf"/>
</dbReference>
<name>A0A0C3H9H2_OIDMZ</name>
<dbReference type="PANTHER" id="PTHR43482:SF1">
    <property type="entry name" value="PROTEIN AST1-RELATED"/>
    <property type="match status" value="1"/>
</dbReference>
<dbReference type="InterPro" id="IPR013149">
    <property type="entry name" value="ADH-like_C"/>
</dbReference>
<feature type="domain" description="Enoyl reductase (ER)" evidence="1">
    <location>
        <begin position="19"/>
        <end position="321"/>
    </location>
</feature>
<dbReference type="Gene3D" id="3.40.50.720">
    <property type="entry name" value="NAD(P)-binding Rossmann-like Domain"/>
    <property type="match status" value="1"/>
</dbReference>
<dbReference type="InterPro" id="IPR036291">
    <property type="entry name" value="NAD(P)-bd_dom_sf"/>
</dbReference>
<dbReference type="InterPro" id="IPR020843">
    <property type="entry name" value="ER"/>
</dbReference>
<dbReference type="GO" id="GO:0016491">
    <property type="term" value="F:oxidoreductase activity"/>
    <property type="evidence" value="ECO:0007669"/>
    <property type="project" value="InterPro"/>
</dbReference>
<reference evidence="3" key="2">
    <citation type="submission" date="2015-01" db="EMBL/GenBank/DDBJ databases">
        <title>Evolutionary Origins and Diversification of the Mycorrhizal Mutualists.</title>
        <authorList>
            <consortium name="DOE Joint Genome Institute"/>
            <consortium name="Mycorrhizal Genomics Consortium"/>
            <person name="Kohler A."/>
            <person name="Kuo A."/>
            <person name="Nagy L.G."/>
            <person name="Floudas D."/>
            <person name="Copeland A."/>
            <person name="Barry K.W."/>
            <person name="Cichocki N."/>
            <person name="Veneault-Fourrey C."/>
            <person name="LaButti K."/>
            <person name="Lindquist E.A."/>
            <person name="Lipzen A."/>
            <person name="Lundell T."/>
            <person name="Morin E."/>
            <person name="Murat C."/>
            <person name="Riley R."/>
            <person name="Ohm R."/>
            <person name="Sun H."/>
            <person name="Tunlid A."/>
            <person name="Henrissat B."/>
            <person name="Grigoriev I.V."/>
            <person name="Hibbett D.S."/>
            <person name="Martin F."/>
        </authorList>
    </citation>
    <scope>NUCLEOTIDE SEQUENCE [LARGE SCALE GENOMIC DNA]</scope>
    <source>
        <strain evidence="3">Zn</strain>
    </source>
</reference>
<evidence type="ECO:0000259" key="1">
    <source>
        <dbReference type="SMART" id="SM00829"/>
    </source>
</evidence>
<dbReference type="InterPro" id="IPR013154">
    <property type="entry name" value="ADH-like_N"/>
</dbReference>
<dbReference type="STRING" id="913774.A0A0C3H9H2"/>
<organism evidence="2 3">
    <name type="scientific">Oidiodendron maius (strain Zn)</name>
    <dbReference type="NCBI Taxonomy" id="913774"/>
    <lineage>
        <taxon>Eukaryota</taxon>
        <taxon>Fungi</taxon>
        <taxon>Dikarya</taxon>
        <taxon>Ascomycota</taxon>
        <taxon>Pezizomycotina</taxon>
        <taxon>Leotiomycetes</taxon>
        <taxon>Leotiomycetes incertae sedis</taxon>
        <taxon>Myxotrichaceae</taxon>
        <taxon>Oidiodendron</taxon>
    </lineage>
</organism>